<dbReference type="PANTHER" id="PTHR43378:SF2">
    <property type="entry name" value="UDP-3-O-ACYLGLUCOSAMINE N-ACYLTRANSFERASE 1, MITOCHONDRIAL-RELATED"/>
    <property type="match status" value="1"/>
</dbReference>
<comment type="caution">
    <text evidence="7">The sequence shown here is derived from an EMBL/GenBank/DDBJ whole genome shotgun (WGS) entry which is preliminary data.</text>
</comment>
<accession>A0A150WF25</accession>
<evidence type="ECO:0000259" key="6">
    <source>
        <dbReference type="Pfam" id="PF25087"/>
    </source>
</evidence>
<evidence type="ECO:0000313" key="8">
    <source>
        <dbReference type="Proteomes" id="UP000075320"/>
    </source>
</evidence>
<dbReference type="InterPro" id="IPR011004">
    <property type="entry name" value="Trimer_LpxA-like_sf"/>
</dbReference>
<dbReference type="EMBL" id="LUKE01000006">
    <property type="protein sequence ID" value="KYG61451.1"/>
    <property type="molecule type" value="Genomic_DNA"/>
</dbReference>
<dbReference type="Pfam" id="PF25087">
    <property type="entry name" value="GMPPB_C"/>
    <property type="match status" value="1"/>
</dbReference>
<dbReference type="Proteomes" id="UP000075320">
    <property type="component" value="Unassembled WGS sequence"/>
</dbReference>
<gene>
    <name evidence="7" type="ORF">AZI86_17210</name>
</gene>
<dbReference type="NCBIfam" id="NF002060">
    <property type="entry name" value="PRK00892.1"/>
    <property type="match status" value="1"/>
</dbReference>
<dbReference type="CDD" id="cd03352">
    <property type="entry name" value="LbH_LpxD"/>
    <property type="match status" value="1"/>
</dbReference>
<keyword evidence="1" id="KW-0444">Lipid biosynthesis</keyword>
<dbReference type="NCBIfam" id="TIGR01853">
    <property type="entry name" value="lipid_A_lpxD"/>
    <property type="match status" value="1"/>
</dbReference>
<reference evidence="7 8" key="1">
    <citation type="submission" date="2016-03" db="EMBL/GenBank/DDBJ databases">
        <authorList>
            <person name="Ploux O."/>
        </authorList>
    </citation>
    <scope>NUCLEOTIDE SEQUENCE [LARGE SCALE GENOMIC DNA]</scope>
    <source>
        <strain evidence="7 8">R0</strain>
    </source>
</reference>
<dbReference type="Gene3D" id="2.160.10.10">
    <property type="entry name" value="Hexapeptide repeat proteins"/>
    <property type="match status" value="1"/>
</dbReference>
<evidence type="ECO:0000256" key="1">
    <source>
        <dbReference type="ARBA" id="ARBA00022516"/>
    </source>
</evidence>
<keyword evidence="5 7" id="KW-0012">Acyltransferase</keyword>
<name>A0A150WF25_BDEBC</name>
<dbReference type="GO" id="GO:0016410">
    <property type="term" value="F:N-acyltransferase activity"/>
    <property type="evidence" value="ECO:0007669"/>
    <property type="project" value="InterPro"/>
</dbReference>
<evidence type="ECO:0000256" key="3">
    <source>
        <dbReference type="ARBA" id="ARBA00022679"/>
    </source>
</evidence>
<feature type="domain" description="Mannose-1-phosphate guanyltransferase C-terminal" evidence="6">
    <location>
        <begin position="107"/>
        <end position="187"/>
    </location>
</feature>
<keyword evidence="8" id="KW-1185">Reference proteome</keyword>
<protein>
    <submittedName>
        <fullName evidence="7">UDP glucosamine N-acyltransferase</fullName>
    </submittedName>
</protein>
<dbReference type="AlphaFoldDB" id="A0A150WF25"/>
<evidence type="ECO:0000256" key="5">
    <source>
        <dbReference type="ARBA" id="ARBA00023315"/>
    </source>
</evidence>
<sequence>MITAEILKELNSSDLQYVSGPLQAVATSVLPPELSTKDTLVFVGKAPQLEAALKAQSPIIVAHKSLTLPTDSSATFFSTGSVQLAMAAILPLFDGKMNRFNQATKIHPTAVVHETAHIGTGTILGPYVVIGEHAKIGDHCTIGAHTVIETYADIGAHTLLHPQVFIGAHCVLGTHCEIHPHTTIGADGFSFAQTKEGTHKKIPQIGRVVIGNYVEMGANCAVDRAALTETRIGDGTKFDNFVHIAHNSVIGKDCVLAAAFKMAGSSSMGNNGMAGGNVDIADHVHIGDRVILAGRTGVTKDMEGPGAFGGYPAEPLRDSLKTLANLTNLTRLRKDMARVLKHLGLNAEE</sequence>
<proteinExistence type="predicted"/>
<keyword evidence="2" id="KW-0441">Lipid A biosynthesis</keyword>
<dbReference type="OrthoDB" id="5294785at2"/>
<evidence type="ECO:0000256" key="2">
    <source>
        <dbReference type="ARBA" id="ARBA00022556"/>
    </source>
</evidence>
<dbReference type="PANTHER" id="PTHR43378">
    <property type="entry name" value="UDP-3-O-ACYLGLUCOSAMINE N-ACYLTRANSFERASE"/>
    <property type="match status" value="1"/>
</dbReference>
<evidence type="ECO:0000313" key="7">
    <source>
        <dbReference type="EMBL" id="KYG61451.1"/>
    </source>
</evidence>
<organism evidence="7 8">
    <name type="scientific">Bdellovibrio bacteriovorus</name>
    <dbReference type="NCBI Taxonomy" id="959"/>
    <lineage>
        <taxon>Bacteria</taxon>
        <taxon>Pseudomonadati</taxon>
        <taxon>Bdellovibrionota</taxon>
        <taxon>Bdellovibrionia</taxon>
        <taxon>Bdellovibrionales</taxon>
        <taxon>Pseudobdellovibrionaceae</taxon>
        <taxon>Bdellovibrio</taxon>
    </lineage>
</organism>
<evidence type="ECO:0000256" key="4">
    <source>
        <dbReference type="ARBA" id="ARBA00023098"/>
    </source>
</evidence>
<dbReference type="InterPro" id="IPR007691">
    <property type="entry name" value="LpxD"/>
</dbReference>
<dbReference type="RefSeq" id="WP_061836533.1">
    <property type="nucleotide sequence ID" value="NZ_LUKE01000006.1"/>
</dbReference>
<dbReference type="InterPro" id="IPR056729">
    <property type="entry name" value="GMPPB_C"/>
</dbReference>
<dbReference type="Pfam" id="PF00132">
    <property type="entry name" value="Hexapep"/>
    <property type="match status" value="1"/>
</dbReference>
<dbReference type="InterPro" id="IPR001451">
    <property type="entry name" value="Hexapep"/>
</dbReference>
<dbReference type="GO" id="GO:0016020">
    <property type="term" value="C:membrane"/>
    <property type="evidence" value="ECO:0007669"/>
    <property type="project" value="GOC"/>
</dbReference>
<dbReference type="GO" id="GO:0009245">
    <property type="term" value="P:lipid A biosynthetic process"/>
    <property type="evidence" value="ECO:0007669"/>
    <property type="project" value="UniProtKB-KW"/>
</dbReference>
<keyword evidence="3 7" id="KW-0808">Transferase</keyword>
<dbReference type="SUPFAM" id="SSF51161">
    <property type="entry name" value="Trimeric LpxA-like enzymes"/>
    <property type="match status" value="1"/>
</dbReference>
<keyword evidence="4" id="KW-0443">Lipid metabolism</keyword>